<gene>
    <name evidence="2" type="ordered locus">Aaci_3128</name>
</gene>
<protein>
    <submittedName>
        <fullName evidence="2">Uncharacterized protein</fullName>
    </submittedName>
</protein>
<dbReference type="Proteomes" id="UP000001917">
    <property type="component" value="Plasmid pAACI02"/>
</dbReference>
<reference evidence="2 3" key="2">
    <citation type="journal article" date="2010" name="Stand. Genomic Sci.">
        <title>Complete genome sequence of Alicyclobacillus acidocaldarius type strain (104-IA).</title>
        <authorList>
            <person name="Mavromatis K."/>
            <person name="Sikorski J."/>
            <person name="Lapidus A."/>
            <person name="Glavina Del Rio T."/>
            <person name="Copeland A."/>
            <person name="Tice H."/>
            <person name="Cheng J.F."/>
            <person name="Lucas S."/>
            <person name="Chen F."/>
            <person name="Nolan M."/>
            <person name="Bruce D."/>
            <person name="Goodwin L."/>
            <person name="Pitluck S."/>
            <person name="Ivanova N."/>
            <person name="Ovchinnikova G."/>
            <person name="Pati A."/>
            <person name="Chen A."/>
            <person name="Palaniappan K."/>
            <person name="Land M."/>
            <person name="Hauser L."/>
            <person name="Chang Y.J."/>
            <person name="Jeffries C.D."/>
            <person name="Chain P."/>
            <person name="Meincke L."/>
            <person name="Sims D."/>
            <person name="Chertkov O."/>
            <person name="Han C."/>
            <person name="Brettin T."/>
            <person name="Detter J.C."/>
            <person name="Wahrenburg C."/>
            <person name="Rohde M."/>
            <person name="Pukall R."/>
            <person name="Goker M."/>
            <person name="Bristow J."/>
            <person name="Eisen J.A."/>
            <person name="Markowitz V."/>
            <person name="Hugenholtz P."/>
            <person name="Klenk H.P."/>
            <person name="Kyrpides N.C."/>
        </authorList>
    </citation>
    <scope>NUCLEOTIDE SEQUENCE [LARGE SCALE GENOMIC DNA]</scope>
    <source>
        <strain evidence="3">ATCC 27009 / DSM 446 / BCRC 14685 / JCM 5260 / KCTC 1825 / NBRC 15652 / NCIMB 11725 / NRRL B-14509 / 104-IA</strain>
        <plasmid evidence="2 3">pAACI02</plasmid>
    </source>
</reference>
<proteinExistence type="predicted"/>
<evidence type="ECO:0000256" key="1">
    <source>
        <dbReference type="SAM" id="Phobius"/>
    </source>
</evidence>
<accession>C8WYN0</accession>
<geneLocation type="plasmid" evidence="2 3">
    <name>pAACI02</name>
</geneLocation>
<keyword evidence="1" id="KW-1133">Transmembrane helix</keyword>
<keyword evidence="1" id="KW-0472">Membrane</keyword>
<organism evidence="2 3">
    <name type="scientific">Alicyclobacillus acidocaldarius subsp. acidocaldarius (strain ATCC 27009 / DSM 446 / BCRC 14685 / JCM 5260 / KCTC 1825 / NBRC 15652 / NCIMB 11725 / NRRL B-14509 / 104-IA)</name>
    <name type="common">Bacillus acidocaldarius</name>
    <dbReference type="NCBI Taxonomy" id="521098"/>
    <lineage>
        <taxon>Bacteria</taxon>
        <taxon>Bacillati</taxon>
        <taxon>Bacillota</taxon>
        <taxon>Bacilli</taxon>
        <taxon>Bacillales</taxon>
        <taxon>Alicyclobacillaceae</taxon>
        <taxon>Alicyclobacillus</taxon>
    </lineage>
</organism>
<feature type="transmembrane region" description="Helical" evidence="1">
    <location>
        <begin position="7"/>
        <end position="28"/>
    </location>
</feature>
<keyword evidence="1" id="KW-0812">Transmembrane</keyword>
<dbReference type="HOGENOM" id="CLU_2679498_0_0_9"/>
<name>C8WYN0_ALIAD</name>
<dbReference type="KEGG" id="aac:Aaci_3128"/>
<dbReference type="EMBL" id="CP001729">
    <property type="protein sequence ID" value="ACV60124.1"/>
    <property type="molecule type" value="Genomic_DNA"/>
</dbReference>
<reference evidence="3" key="1">
    <citation type="submission" date="2009-09" db="EMBL/GenBank/DDBJ databases">
        <title>The complete plasmid2 of Alicyclobacillus acidocaldarius subsp. acidocaldarius DSM 446.</title>
        <authorList>
            <consortium name="US DOE Joint Genome Institute (JGI-PGF)"/>
            <person name="Lucas S."/>
            <person name="Copeland A."/>
            <person name="Lapidus A."/>
            <person name="Glavina del Rio T."/>
            <person name="Dalin E."/>
            <person name="Tice H."/>
            <person name="Bruce D."/>
            <person name="Goodwin L."/>
            <person name="Pitluck S."/>
            <person name="Kyrpides N."/>
            <person name="Mavromatis K."/>
            <person name="Ivanova N."/>
            <person name="Ovchinnikova G."/>
            <person name="Chertkov O."/>
            <person name="Sims D."/>
            <person name="Brettin T."/>
            <person name="Detter J.C."/>
            <person name="Han C."/>
            <person name="Larimer F."/>
            <person name="Land M."/>
            <person name="Hauser L."/>
            <person name="Markowitz V."/>
            <person name="Cheng J.-F."/>
            <person name="Hugenholtz P."/>
            <person name="Woyke T."/>
            <person name="Wu D."/>
            <person name="Pukall R."/>
            <person name="Klenk H.-P."/>
            <person name="Eisen J.A."/>
        </authorList>
    </citation>
    <scope>NUCLEOTIDE SEQUENCE [LARGE SCALE GENOMIC DNA]</scope>
    <source>
        <strain evidence="3">ATCC 27009 / DSM 446 / BCRC 14685 / JCM 5260 / KCTC 1825 / NBRC 15652 / NCIMB 11725 / NRRL B-14509 / 104-IA</strain>
        <plasmid evidence="3">pAACI02</plasmid>
    </source>
</reference>
<keyword evidence="2" id="KW-0614">Plasmid</keyword>
<evidence type="ECO:0000313" key="3">
    <source>
        <dbReference type="Proteomes" id="UP000001917"/>
    </source>
</evidence>
<keyword evidence="3" id="KW-1185">Reference proteome</keyword>
<evidence type="ECO:0000313" key="2">
    <source>
        <dbReference type="EMBL" id="ACV60124.1"/>
    </source>
</evidence>
<feature type="transmembrane region" description="Helical" evidence="1">
    <location>
        <begin position="34"/>
        <end position="51"/>
    </location>
</feature>
<dbReference type="RefSeq" id="WP_012812233.1">
    <property type="nucleotide sequence ID" value="NC_013207.1"/>
</dbReference>
<dbReference type="AlphaFoldDB" id="C8WYN0"/>
<sequence length="74" mass="8553">MGRGRLLFLAFVEFVFAVLAAWMVYAFLRVHAMSALLFALIVMAAMAFLIFRYRKQAAKEQEDDEDAGDDEEEW</sequence>